<dbReference type="SUPFAM" id="SSF49313">
    <property type="entry name" value="Cadherin-like"/>
    <property type="match status" value="5"/>
</dbReference>
<dbReference type="GO" id="GO:0000902">
    <property type="term" value="P:cell morphogenesis"/>
    <property type="evidence" value="ECO:0007669"/>
    <property type="project" value="TreeGrafter"/>
</dbReference>
<dbReference type="GO" id="GO:0045296">
    <property type="term" value="F:cadherin binding"/>
    <property type="evidence" value="ECO:0007669"/>
    <property type="project" value="TreeGrafter"/>
</dbReference>
<keyword evidence="11 17" id="KW-1133">Transmembrane helix</keyword>
<evidence type="ECO:0000256" key="18">
    <source>
        <dbReference type="SAM" id="SignalP"/>
    </source>
</evidence>
<evidence type="ECO:0000256" key="5">
    <source>
        <dbReference type="ARBA" id="ARBA00022692"/>
    </source>
</evidence>
<evidence type="ECO:0000256" key="1">
    <source>
        <dbReference type="ARBA" id="ARBA00004251"/>
    </source>
</evidence>
<evidence type="ECO:0000256" key="7">
    <source>
        <dbReference type="ARBA" id="ARBA00022729"/>
    </source>
</evidence>
<proteinExistence type="predicted"/>
<dbReference type="InterPro" id="IPR000233">
    <property type="entry name" value="Cadherin_Y-type_LIR"/>
</dbReference>
<dbReference type="GO" id="GO:0007156">
    <property type="term" value="P:homophilic cell adhesion via plasma membrane adhesion molecules"/>
    <property type="evidence" value="ECO:0007669"/>
    <property type="project" value="InterPro"/>
</dbReference>
<dbReference type="FunFam" id="2.60.40.60:FF:000095">
    <property type="entry name" value="Cadherin 13"/>
    <property type="match status" value="1"/>
</dbReference>
<dbReference type="GO" id="GO:0007043">
    <property type="term" value="P:cell-cell junction assembly"/>
    <property type="evidence" value="ECO:0007669"/>
    <property type="project" value="TreeGrafter"/>
</dbReference>
<keyword evidence="13" id="KW-0325">Glycoprotein</keyword>
<dbReference type="InterPro" id="IPR027397">
    <property type="entry name" value="Catenin-bd_sf"/>
</dbReference>
<keyword evidence="7 18" id="KW-0732">Signal</keyword>
<sequence>MEMRNHVLFLILLCLFVSAWSQGSDHETKGLLRRFKRRWVLSTIELEEESPGPYPREATKLFNDRKFGDEHHFRIKGMGVDQEPIGVFTINPKTGAVIVHKPVDREQYPTFLIEFDVLDTNEQPVDRTLAFNVAVKDINDNPPKFNPANLVASVKESISEGELPVNLQAYDNDEDGNDNSMFSMRIVSQTPPSPKIILKTVPGTKMSQLAYSGCFDFDKEKIYKILVEAKDKGVPPLSSTTTITLNIEDSNSHQPIFKQKSYDTKVKEMVTGEILRIHALDKDAPNTPASHPKFNIIKGNEEGNYMIETDPKTLEGVLTVVRGKDYERTSVVNLTISVENEEPFVSCNKWVRVAPANLPAPETATVTVKIEDVNDPPVFEKTKFNAYEKEESAPGKVLYTPKVTDVDSDIDKIRYELVNDSAHWLTLDKKTGALTTAKKMDHESPFVHDGIYTVKVLAIDNGEPPATATSTVYIHLGDINDNAPVLLNNNTIMCANKVNGVNISAMDSDDAPYSGPFTFSVGGDEDLKKRWKFDPATGVNTTLYSLKSLAFGNYEVPLKIMDQQNKAGESMLLVTVCDCGLGHHCRQPLPTATRLSGPGVSTLIVGLLLLLLLLCLIFLCECGAKEFQHMPVSLQDEGHQTLIKYNEEGGGSACKAEPALLMSPDFAVTDGIKQHGLQMAQMSAHSIKGDMQEDTFDMFRSQRQSFEAQTNGAFQGYGQSPAQYQAWNSFRSNTMRNGSATFSRSINMMSARYLEDHLGRRAVYAVGADPADYPVFQPHEYAYEGSDSRCHSLDELSLSNCGDDLDFLQNLGPKFNALGGICQQHLDKKSAKH</sequence>
<dbReference type="PANTHER" id="PTHR24027:SF78">
    <property type="entry name" value="CADHERIN-LIKE PROTEIN 26"/>
    <property type="match status" value="1"/>
</dbReference>
<dbReference type="Gene3D" id="2.60.40.60">
    <property type="entry name" value="Cadherins"/>
    <property type="match status" value="5"/>
</dbReference>
<evidence type="ECO:0000313" key="21">
    <source>
        <dbReference type="Proteomes" id="UP000694580"/>
    </source>
</evidence>
<evidence type="ECO:0000256" key="14">
    <source>
        <dbReference type="PROSITE-ProRule" id="PRU00043"/>
    </source>
</evidence>
<evidence type="ECO:0000256" key="9">
    <source>
        <dbReference type="ARBA" id="ARBA00022837"/>
    </source>
</evidence>
<dbReference type="GO" id="GO:0016342">
    <property type="term" value="C:catenin complex"/>
    <property type="evidence" value="ECO:0007669"/>
    <property type="project" value="TreeGrafter"/>
</dbReference>
<feature type="chain" id="PRO_5044219591" description="Cadherin domain-containing protein" evidence="18">
    <location>
        <begin position="22"/>
        <end position="833"/>
    </location>
</feature>
<dbReference type="FunFam" id="2.60.40.60:FF:000011">
    <property type="entry name" value="Cadherin 1"/>
    <property type="match status" value="1"/>
</dbReference>
<evidence type="ECO:0000256" key="17">
    <source>
        <dbReference type="SAM" id="Phobius"/>
    </source>
</evidence>
<dbReference type="Pfam" id="PF00028">
    <property type="entry name" value="Cadherin"/>
    <property type="match status" value="3"/>
</dbReference>
<evidence type="ECO:0000256" key="6">
    <source>
        <dbReference type="ARBA" id="ARBA00022723"/>
    </source>
</evidence>
<dbReference type="GeneID" id="114798653"/>
<dbReference type="GO" id="GO:0060027">
    <property type="term" value="P:convergent extension involved in gastrulation"/>
    <property type="evidence" value="ECO:0007669"/>
    <property type="project" value="UniProtKB-ARBA"/>
</dbReference>
<keyword evidence="3" id="KW-1003">Cell membrane</keyword>
<feature type="domain" description="Cadherin" evidence="19">
    <location>
        <begin position="258"/>
        <end position="379"/>
    </location>
</feature>
<accession>A0AAY4CXC4</accession>
<evidence type="ECO:0000256" key="4">
    <source>
        <dbReference type="ARBA" id="ARBA00022490"/>
    </source>
</evidence>
<dbReference type="GO" id="GO:0005737">
    <property type="term" value="C:cytoplasm"/>
    <property type="evidence" value="ECO:0007669"/>
    <property type="project" value="UniProtKB-SubCell"/>
</dbReference>
<feature type="domain" description="Cadherin" evidence="19">
    <location>
        <begin position="146"/>
        <end position="257"/>
    </location>
</feature>
<evidence type="ECO:0000256" key="10">
    <source>
        <dbReference type="ARBA" id="ARBA00022889"/>
    </source>
</evidence>
<dbReference type="GO" id="GO:0008013">
    <property type="term" value="F:beta-catenin binding"/>
    <property type="evidence" value="ECO:0007669"/>
    <property type="project" value="TreeGrafter"/>
</dbReference>
<evidence type="ECO:0000256" key="2">
    <source>
        <dbReference type="ARBA" id="ARBA00004496"/>
    </source>
</evidence>
<dbReference type="PROSITE" id="PS00232">
    <property type="entry name" value="CADHERIN_1"/>
    <property type="match status" value="1"/>
</dbReference>
<dbReference type="FunFam" id="2.60.40.60:FF:000031">
    <property type="entry name" value="Cadherin 3"/>
    <property type="match status" value="1"/>
</dbReference>
<reference evidence="20" key="3">
    <citation type="submission" date="2025-09" db="UniProtKB">
        <authorList>
            <consortium name="Ensembl"/>
        </authorList>
    </citation>
    <scope>IDENTIFICATION</scope>
</reference>
<comment type="subcellular location">
    <subcellularLocation>
        <location evidence="1 15">Cell membrane</location>
        <topology evidence="1 15">Single-pass type I membrane protein</topology>
    </subcellularLocation>
    <subcellularLocation>
        <location evidence="2">Cytoplasm</location>
    </subcellularLocation>
</comment>
<reference evidence="20" key="2">
    <citation type="submission" date="2025-08" db="UniProtKB">
        <authorList>
            <consortium name="Ensembl"/>
        </authorList>
    </citation>
    <scope>IDENTIFICATION</scope>
</reference>
<keyword evidence="9 14" id="KW-0106">Calcium</keyword>
<dbReference type="CDD" id="cd11304">
    <property type="entry name" value="Cadherin_repeat"/>
    <property type="match status" value="4"/>
</dbReference>
<dbReference type="FunFam" id="2.60.40.60:FF:000019">
    <property type="entry name" value="Cadherin 2"/>
    <property type="match status" value="1"/>
</dbReference>
<dbReference type="GO" id="GO:0005509">
    <property type="term" value="F:calcium ion binding"/>
    <property type="evidence" value="ECO:0007669"/>
    <property type="project" value="UniProtKB-UniRule"/>
</dbReference>
<dbReference type="InterPro" id="IPR015919">
    <property type="entry name" value="Cadherin-like_sf"/>
</dbReference>
<protein>
    <recommendedName>
        <fullName evidence="19">Cadherin domain-containing protein</fullName>
    </recommendedName>
</protein>
<keyword evidence="5 15" id="KW-0812">Transmembrane</keyword>
<keyword evidence="10 15" id="KW-0130">Cell adhesion</keyword>
<organism evidence="20 21">
    <name type="scientific">Denticeps clupeoides</name>
    <name type="common">denticle herring</name>
    <dbReference type="NCBI Taxonomy" id="299321"/>
    <lineage>
        <taxon>Eukaryota</taxon>
        <taxon>Metazoa</taxon>
        <taxon>Chordata</taxon>
        <taxon>Craniata</taxon>
        <taxon>Vertebrata</taxon>
        <taxon>Euteleostomi</taxon>
        <taxon>Actinopterygii</taxon>
        <taxon>Neopterygii</taxon>
        <taxon>Teleostei</taxon>
        <taxon>Clupei</taxon>
        <taxon>Clupeiformes</taxon>
        <taxon>Denticipitoidei</taxon>
        <taxon>Denticipitidae</taxon>
        <taxon>Denticeps</taxon>
    </lineage>
</organism>
<dbReference type="RefSeq" id="XP_028850364.1">
    <property type="nucleotide sequence ID" value="XM_028994531.1"/>
</dbReference>
<keyword evidence="8" id="KW-0677">Repeat</keyword>
<dbReference type="GO" id="GO:0044331">
    <property type="term" value="P:cell-cell adhesion mediated by cadherin"/>
    <property type="evidence" value="ECO:0007669"/>
    <property type="project" value="TreeGrafter"/>
</dbReference>
<keyword evidence="21" id="KW-1185">Reference proteome</keyword>
<feature type="transmembrane region" description="Helical" evidence="17">
    <location>
        <begin position="600"/>
        <end position="620"/>
    </location>
</feature>
<dbReference type="Proteomes" id="UP000694580">
    <property type="component" value="Chromosome 10"/>
</dbReference>
<feature type="domain" description="Cadherin" evidence="19">
    <location>
        <begin position="498"/>
        <end position="590"/>
    </location>
</feature>
<dbReference type="Ensembl" id="ENSDCDT00010047363.1">
    <property type="protein sequence ID" value="ENSDCDP00010037773.1"/>
    <property type="gene ID" value="ENSDCDG00010024559.1"/>
</dbReference>
<dbReference type="GO" id="GO:0016477">
    <property type="term" value="P:cell migration"/>
    <property type="evidence" value="ECO:0007669"/>
    <property type="project" value="TreeGrafter"/>
</dbReference>
<gene>
    <name evidence="20" type="primary">cdh26.1</name>
</gene>
<dbReference type="GO" id="GO:0005912">
    <property type="term" value="C:adherens junction"/>
    <property type="evidence" value="ECO:0007669"/>
    <property type="project" value="TreeGrafter"/>
</dbReference>
<dbReference type="PANTHER" id="PTHR24027">
    <property type="entry name" value="CADHERIN-23"/>
    <property type="match status" value="1"/>
</dbReference>
<reference evidence="20 21" key="1">
    <citation type="submission" date="2020-06" db="EMBL/GenBank/DDBJ databases">
        <authorList>
            <consortium name="Wellcome Sanger Institute Data Sharing"/>
        </authorList>
    </citation>
    <scope>NUCLEOTIDE SEQUENCE [LARGE SCALE GENOMIC DNA]</scope>
</reference>
<dbReference type="Pfam" id="PF01049">
    <property type="entry name" value="CADH_Y-type_LIR"/>
    <property type="match status" value="1"/>
</dbReference>
<keyword evidence="12 17" id="KW-0472">Membrane</keyword>
<evidence type="ECO:0000256" key="13">
    <source>
        <dbReference type="ARBA" id="ARBA00023180"/>
    </source>
</evidence>
<evidence type="ECO:0000256" key="16">
    <source>
        <dbReference type="RuleBase" id="RU004357"/>
    </source>
</evidence>
<dbReference type="InterPro" id="IPR002126">
    <property type="entry name" value="Cadherin-like_dom"/>
</dbReference>
<evidence type="ECO:0000256" key="12">
    <source>
        <dbReference type="ARBA" id="ARBA00023136"/>
    </source>
</evidence>
<feature type="domain" description="Cadherin" evidence="19">
    <location>
        <begin position="73"/>
        <end position="145"/>
    </location>
</feature>
<dbReference type="GO" id="GO:0016339">
    <property type="term" value="P:calcium-dependent cell-cell adhesion via plasma membrane cell adhesion molecules"/>
    <property type="evidence" value="ECO:0007669"/>
    <property type="project" value="TreeGrafter"/>
</dbReference>
<dbReference type="AlphaFoldDB" id="A0AAY4CXC4"/>
<dbReference type="GO" id="GO:0034332">
    <property type="term" value="P:adherens junction organization"/>
    <property type="evidence" value="ECO:0007669"/>
    <property type="project" value="TreeGrafter"/>
</dbReference>
<keyword evidence="4" id="KW-0963">Cytoplasm</keyword>
<evidence type="ECO:0000256" key="8">
    <source>
        <dbReference type="ARBA" id="ARBA00022737"/>
    </source>
</evidence>
<dbReference type="PRINTS" id="PR00205">
    <property type="entry name" value="CADHERIN"/>
</dbReference>
<evidence type="ECO:0000259" key="19">
    <source>
        <dbReference type="PROSITE" id="PS50268"/>
    </source>
</evidence>
<dbReference type="InterPro" id="IPR020894">
    <property type="entry name" value="Cadherin_CS"/>
</dbReference>
<evidence type="ECO:0000256" key="3">
    <source>
        <dbReference type="ARBA" id="ARBA00022475"/>
    </source>
</evidence>
<feature type="signal peptide" evidence="18">
    <location>
        <begin position="1"/>
        <end position="21"/>
    </location>
</feature>
<dbReference type="InterPro" id="IPR039808">
    <property type="entry name" value="Cadherin"/>
</dbReference>
<dbReference type="GeneTree" id="ENSGT00940000161589"/>
<dbReference type="PROSITE" id="PS50268">
    <property type="entry name" value="CADHERIN_2"/>
    <property type="match status" value="5"/>
</dbReference>
<evidence type="ECO:0000313" key="20">
    <source>
        <dbReference type="Ensembl" id="ENSDCDP00010037773.1"/>
    </source>
</evidence>
<dbReference type="SMART" id="SM00112">
    <property type="entry name" value="CA"/>
    <property type="match status" value="5"/>
</dbReference>
<keyword evidence="6" id="KW-0479">Metal-binding</keyword>
<evidence type="ECO:0000256" key="11">
    <source>
        <dbReference type="ARBA" id="ARBA00022989"/>
    </source>
</evidence>
<feature type="domain" description="Cadherin" evidence="19">
    <location>
        <begin position="380"/>
        <end position="486"/>
    </location>
</feature>
<comment type="function">
    <text evidence="16">Cadherins are calcium-dependent cell adhesion proteins.</text>
</comment>
<dbReference type="Gene3D" id="4.10.900.10">
    <property type="entry name" value="TCF3-CBD (Catenin binding domain)"/>
    <property type="match status" value="1"/>
</dbReference>
<name>A0AAY4CXC4_9TELE</name>
<dbReference type="GO" id="GO:0055113">
    <property type="term" value="P:epiboly involved in gastrulation with mouth forming second"/>
    <property type="evidence" value="ECO:0007669"/>
    <property type="project" value="UniProtKB-ARBA"/>
</dbReference>
<evidence type="ECO:0000256" key="15">
    <source>
        <dbReference type="RuleBase" id="RU003318"/>
    </source>
</evidence>